<feature type="region of interest" description="Disordered" evidence="1">
    <location>
        <begin position="115"/>
        <end position="154"/>
    </location>
</feature>
<dbReference type="Proteomes" id="UP001152622">
    <property type="component" value="Chromosome 9"/>
</dbReference>
<evidence type="ECO:0000313" key="3">
    <source>
        <dbReference type="Proteomes" id="UP001152622"/>
    </source>
</evidence>
<gene>
    <name evidence="2" type="ORF">SKAU_G00258140</name>
</gene>
<dbReference type="AlphaFoldDB" id="A0A9Q1F474"/>
<sequence>MRPSGSKVKGLTPSIHLQPSLPPPGACVRLALGVPCPRRPAQVYPDLIRRSDKIGGRQGCGPADALSCQDTVCCGRNGNGVWSVPAGASIVTPDPCGTGRGRILFTLSQGKFATRPSSVPDHGGAACSPKKAPKKRNSRASPAVLHAWEDSQGQPSEEATFYRLFCEIFTLTSSATPPIPC</sequence>
<evidence type="ECO:0000256" key="1">
    <source>
        <dbReference type="SAM" id="MobiDB-lite"/>
    </source>
</evidence>
<name>A0A9Q1F474_SYNKA</name>
<comment type="caution">
    <text evidence="2">The sequence shown here is derived from an EMBL/GenBank/DDBJ whole genome shotgun (WGS) entry which is preliminary data.</text>
</comment>
<keyword evidence="3" id="KW-1185">Reference proteome</keyword>
<protein>
    <submittedName>
        <fullName evidence="2">Uncharacterized protein</fullName>
    </submittedName>
</protein>
<organism evidence="2 3">
    <name type="scientific">Synaphobranchus kaupii</name>
    <name type="common">Kaup's arrowtooth eel</name>
    <dbReference type="NCBI Taxonomy" id="118154"/>
    <lineage>
        <taxon>Eukaryota</taxon>
        <taxon>Metazoa</taxon>
        <taxon>Chordata</taxon>
        <taxon>Craniata</taxon>
        <taxon>Vertebrata</taxon>
        <taxon>Euteleostomi</taxon>
        <taxon>Actinopterygii</taxon>
        <taxon>Neopterygii</taxon>
        <taxon>Teleostei</taxon>
        <taxon>Anguilliformes</taxon>
        <taxon>Synaphobranchidae</taxon>
        <taxon>Synaphobranchus</taxon>
    </lineage>
</organism>
<reference evidence="2" key="1">
    <citation type="journal article" date="2023" name="Science">
        <title>Genome structures resolve the early diversification of teleost fishes.</title>
        <authorList>
            <person name="Parey E."/>
            <person name="Louis A."/>
            <person name="Montfort J."/>
            <person name="Bouchez O."/>
            <person name="Roques C."/>
            <person name="Iampietro C."/>
            <person name="Lluch J."/>
            <person name="Castinel A."/>
            <person name="Donnadieu C."/>
            <person name="Desvignes T."/>
            <person name="Floi Bucao C."/>
            <person name="Jouanno E."/>
            <person name="Wen M."/>
            <person name="Mejri S."/>
            <person name="Dirks R."/>
            <person name="Jansen H."/>
            <person name="Henkel C."/>
            <person name="Chen W.J."/>
            <person name="Zahm M."/>
            <person name="Cabau C."/>
            <person name="Klopp C."/>
            <person name="Thompson A.W."/>
            <person name="Robinson-Rechavi M."/>
            <person name="Braasch I."/>
            <person name="Lecointre G."/>
            <person name="Bobe J."/>
            <person name="Postlethwait J.H."/>
            <person name="Berthelot C."/>
            <person name="Roest Crollius H."/>
            <person name="Guiguen Y."/>
        </authorList>
    </citation>
    <scope>NUCLEOTIDE SEQUENCE</scope>
    <source>
        <strain evidence="2">WJC10195</strain>
    </source>
</reference>
<evidence type="ECO:0000313" key="2">
    <source>
        <dbReference type="EMBL" id="KAJ8350684.1"/>
    </source>
</evidence>
<accession>A0A9Q1F474</accession>
<proteinExistence type="predicted"/>
<dbReference type="EMBL" id="JAINUF010000009">
    <property type="protein sequence ID" value="KAJ8350684.1"/>
    <property type="molecule type" value="Genomic_DNA"/>
</dbReference>